<dbReference type="GO" id="GO:0008168">
    <property type="term" value="F:methyltransferase activity"/>
    <property type="evidence" value="ECO:0007669"/>
    <property type="project" value="InterPro"/>
</dbReference>
<name>A0A848R652_9FIRM</name>
<evidence type="ECO:0000313" key="1">
    <source>
        <dbReference type="EMBL" id="NMW84737.1"/>
    </source>
</evidence>
<dbReference type="InterPro" id="IPR029063">
    <property type="entry name" value="SAM-dependent_MTases_sf"/>
</dbReference>
<organism evidence="1 2">
    <name type="scientific">Peptoniphilus faecalis</name>
    <dbReference type="NCBI Taxonomy" id="2731255"/>
    <lineage>
        <taxon>Bacteria</taxon>
        <taxon>Bacillati</taxon>
        <taxon>Bacillota</taxon>
        <taxon>Tissierellia</taxon>
        <taxon>Tissierellales</taxon>
        <taxon>Peptoniphilaceae</taxon>
        <taxon>Peptoniphilus</taxon>
    </lineage>
</organism>
<dbReference type="RefSeq" id="WP_169968481.1">
    <property type="nucleotide sequence ID" value="NZ_JABDSR010000003.1"/>
</dbReference>
<keyword evidence="2" id="KW-1185">Reference proteome</keyword>
<reference evidence="1" key="1">
    <citation type="submission" date="2020-04" db="EMBL/GenBank/DDBJ databases">
        <title>Peptoniphilus sp. nov. isolated from swine feces.</title>
        <authorList>
            <person name="Ryu S.W."/>
        </authorList>
    </citation>
    <scope>NUCLEOTIDE SEQUENCE [LARGE SCALE GENOMIC DNA]</scope>
    <source>
        <strain evidence="1">AGMB00490</strain>
    </source>
</reference>
<dbReference type="GO" id="GO:0003676">
    <property type="term" value="F:nucleic acid binding"/>
    <property type="evidence" value="ECO:0007669"/>
    <property type="project" value="InterPro"/>
</dbReference>
<dbReference type="AlphaFoldDB" id="A0A848R652"/>
<dbReference type="Proteomes" id="UP000568273">
    <property type="component" value="Unassembled WGS sequence"/>
</dbReference>
<sequence>MKLNNNKNNSVFITIGASNHAKEEREIHDYYATEPQAVQMLMEIEDIKPIVLEPCVGGGHIAEELKAKGHKVISSDLIDRGYGIGNRDIFNYHNKNGKLYYKDELIIDGDFDIVTNPPYKQANAMTEHMLNLLNDNCKLIQFLKLTFLESKARKELYKKYPLKTLHVSSSRLITCKNGDFDKYQSRAIAYAWYVWQKGYKGEPTIKWFN</sequence>
<accession>A0A848R652</accession>
<gene>
    <name evidence="1" type="ORF">HKO22_03125</name>
</gene>
<evidence type="ECO:0000313" key="2">
    <source>
        <dbReference type="Proteomes" id="UP000568273"/>
    </source>
</evidence>
<dbReference type="Gene3D" id="3.40.50.150">
    <property type="entry name" value="Vaccinia Virus protein VP39"/>
    <property type="match status" value="1"/>
</dbReference>
<dbReference type="InterPro" id="IPR002052">
    <property type="entry name" value="DNA_methylase_N6_adenine_CS"/>
</dbReference>
<dbReference type="GO" id="GO:0032259">
    <property type="term" value="P:methylation"/>
    <property type="evidence" value="ECO:0007669"/>
    <property type="project" value="InterPro"/>
</dbReference>
<comment type="caution">
    <text evidence="1">The sequence shown here is derived from an EMBL/GenBank/DDBJ whole genome shotgun (WGS) entry which is preliminary data.</text>
</comment>
<dbReference type="EMBL" id="JABDSR010000003">
    <property type="protein sequence ID" value="NMW84737.1"/>
    <property type="molecule type" value="Genomic_DNA"/>
</dbReference>
<proteinExistence type="predicted"/>
<protein>
    <submittedName>
        <fullName evidence="1">NAD(P)-dependent oxidoreductase</fullName>
    </submittedName>
</protein>
<dbReference type="SUPFAM" id="SSF53335">
    <property type="entry name" value="S-adenosyl-L-methionine-dependent methyltransferases"/>
    <property type="match status" value="1"/>
</dbReference>
<dbReference type="PROSITE" id="PS00092">
    <property type="entry name" value="N6_MTASE"/>
    <property type="match status" value="1"/>
</dbReference>